<dbReference type="SUPFAM" id="SSF49464">
    <property type="entry name" value="Carboxypeptidase regulatory domain-like"/>
    <property type="match status" value="1"/>
</dbReference>
<evidence type="ECO:0000313" key="2">
    <source>
        <dbReference type="Proteomes" id="UP000031167"/>
    </source>
</evidence>
<accession>A0A0B4DJA8</accession>
<proteinExistence type="predicted"/>
<name>A0A0B4DJA8_9FLAO</name>
<dbReference type="STRING" id="363331.RM51_02950"/>
<dbReference type="InterPro" id="IPR008969">
    <property type="entry name" value="CarboxyPept-like_regulatory"/>
</dbReference>
<dbReference type="EMBL" id="JWTA01000003">
    <property type="protein sequence ID" value="KIC64515.1"/>
    <property type="molecule type" value="Genomic_DNA"/>
</dbReference>
<organism evidence="1 2">
    <name type="scientific">Chryseobacterium taiwanense</name>
    <dbReference type="NCBI Taxonomy" id="363331"/>
    <lineage>
        <taxon>Bacteria</taxon>
        <taxon>Pseudomonadati</taxon>
        <taxon>Bacteroidota</taxon>
        <taxon>Flavobacteriia</taxon>
        <taxon>Flavobacteriales</taxon>
        <taxon>Weeksellaceae</taxon>
        <taxon>Chryseobacterium group</taxon>
        <taxon>Chryseobacterium</taxon>
    </lineage>
</organism>
<keyword evidence="2" id="KW-1185">Reference proteome</keyword>
<dbReference type="OrthoDB" id="7432683at2"/>
<evidence type="ECO:0008006" key="3">
    <source>
        <dbReference type="Google" id="ProtNLM"/>
    </source>
</evidence>
<dbReference type="RefSeq" id="WP_039364966.1">
    <property type="nucleotide sequence ID" value="NZ_JWTA01000003.1"/>
</dbReference>
<sequence>MKIFQVENPCEEKWNNMHNIPEGKFCDLCSKKVLDLTQKTNDEIFQLLEISNGKICGKIFQHQSNRSFSRPERIIINHEKRKGYSRLVAGLTIAASLTGIQTNAVTIQHPSTEISQNKNLKENNSEEEKISDKDFIISGKLINSETGKPLQNIQVTLITKGKIFKTNTNQEGIYKLIVPIFYIQKNNNVLHFDFGGYNDKKYILTKDELRKKEFSFKNNEINTFISITGGISSKKFEPTILVDGEEIDEKELSELDQRNFNFFHFSGKTAKAVYSEASEDGLYLFYTK</sequence>
<dbReference type="Proteomes" id="UP000031167">
    <property type="component" value="Unassembled WGS sequence"/>
</dbReference>
<protein>
    <recommendedName>
        <fullName evidence="3">Carboxypeptidase regulatory-like domain-containing protein</fullName>
    </recommendedName>
</protein>
<reference evidence="1 2" key="1">
    <citation type="submission" date="2014-12" db="EMBL/GenBank/DDBJ databases">
        <title>Genome sequencing of Chryseobacterium taiwanense TPW19.</title>
        <authorList>
            <person name="Tan P.W."/>
            <person name="Chan K.-G."/>
        </authorList>
    </citation>
    <scope>NUCLEOTIDE SEQUENCE [LARGE SCALE GENOMIC DNA]</scope>
    <source>
        <strain evidence="1 2">TPW19</strain>
    </source>
</reference>
<gene>
    <name evidence="1" type="ORF">RM51_02950</name>
</gene>
<dbReference type="AlphaFoldDB" id="A0A0B4DJA8"/>
<evidence type="ECO:0000313" key="1">
    <source>
        <dbReference type="EMBL" id="KIC64515.1"/>
    </source>
</evidence>
<comment type="caution">
    <text evidence="1">The sequence shown here is derived from an EMBL/GenBank/DDBJ whole genome shotgun (WGS) entry which is preliminary data.</text>
</comment>